<keyword evidence="2" id="KW-0805">Transcription regulation</keyword>
<evidence type="ECO:0000256" key="1">
    <source>
        <dbReference type="ARBA" id="ARBA00022491"/>
    </source>
</evidence>
<dbReference type="GO" id="GO:0043565">
    <property type="term" value="F:sequence-specific DNA binding"/>
    <property type="evidence" value="ECO:0007669"/>
    <property type="project" value="InterPro"/>
</dbReference>
<dbReference type="Pfam" id="PF12833">
    <property type="entry name" value="HTH_18"/>
    <property type="match status" value="1"/>
</dbReference>
<dbReference type="InterPro" id="IPR018060">
    <property type="entry name" value="HTH_AraC"/>
</dbReference>
<name>A0A212ACU8_9RHOB</name>
<feature type="domain" description="HTH araC/xylS-type" evidence="5">
    <location>
        <begin position="167"/>
        <end position="267"/>
    </location>
</feature>
<organism evidence="6 7">
    <name type="scientific">Haematobacter genomosp. 1</name>
    <dbReference type="NCBI Taxonomy" id="366618"/>
    <lineage>
        <taxon>Bacteria</taxon>
        <taxon>Pseudomonadati</taxon>
        <taxon>Pseudomonadota</taxon>
        <taxon>Alphaproteobacteria</taxon>
        <taxon>Rhodobacterales</taxon>
        <taxon>Paracoccaceae</taxon>
        <taxon>Haematobacter</taxon>
    </lineage>
</organism>
<dbReference type="GO" id="GO:0003700">
    <property type="term" value="F:DNA-binding transcription factor activity"/>
    <property type="evidence" value="ECO:0007669"/>
    <property type="project" value="InterPro"/>
</dbReference>
<dbReference type="SUPFAM" id="SSF51182">
    <property type="entry name" value="RmlC-like cupins"/>
    <property type="match status" value="1"/>
</dbReference>
<accession>A0A212ACU8</accession>
<comment type="caution">
    <text evidence="6">The sequence shown here is derived from an EMBL/GenBank/DDBJ whole genome shotgun (WGS) entry which is preliminary data.</text>
</comment>
<dbReference type="SMART" id="SM00342">
    <property type="entry name" value="HTH_ARAC"/>
    <property type="match status" value="1"/>
</dbReference>
<dbReference type="AlphaFoldDB" id="A0A212ACU8"/>
<dbReference type="Pfam" id="PF02311">
    <property type="entry name" value="AraC_binding"/>
    <property type="match status" value="1"/>
</dbReference>
<dbReference type="InterPro" id="IPR011051">
    <property type="entry name" value="RmlC_Cupin_sf"/>
</dbReference>
<dbReference type="InterPro" id="IPR009057">
    <property type="entry name" value="Homeodomain-like_sf"/>
</dbReference>
<dbReference type="PROSITE" id="PS01124">
    <property type="entry name" value="HTH_ARAC_FAMILY_2"/>
    <property type="match status" value="1"/>
</dbReference>
<sequence>MEADPNYRDRTAVPKPTLDALDISSEPLIAAAADYPDYRLVPPHRHSRSQLIHALEGVLLVRADAGRWMVPKDHALWLPAETVHSVEMLGNVRMRSAYVLPGAHPGLPDTIRVVHVTPLMRELLKAASDLPPLGPLGARDTLVNHLLLHEIPLLPERPLALAFPTDPRLARLCREFVASPDAHVAIDDWAARAGMSRRSFTRRFQQETGLSLSRWRQQASLFAALPRLAAGEPVTTVALDLGYESVAAFTTMFRRMLGSPPRTYGIRV</sequence>
<dbReference type="OrthoDB" id="9804543at2"/>
<dbReference type="CDD" id="cd06124">
    <property type="entry name" value="cupin_NimR-like_N"/>
    <property type="match status" value="1"/>
</dbReference>
<dbReference type="Gene3D" id="2.60.120.10">
    <property type="entry name" value="Jelly Rolls"/>
    <property type="match status" value="1"/>
</dbReference>
<proteinExistence type="predicted"/>
<evidence type="ECO:0000256" key="4">
    <source>
        <dbReference type="ARBA" id="ARBA00023163"/>
    </source>
</evidence>
<dbReference type="PANTHER" id="PTHR11019">
    <property type="entry name" value="HTH-TYPE TRANSCRIPTIONAL REGULATOR NIMR"/>
    <property type="match status" value="1"/>
</dbReference>
<dbReference type="Gene3D" id="1.10.10.60">
    <property type="entry name" value="Homeodomain-like"/>
    <property type="match status" value="2"/>
</dbReference>
<dbReference type="SUPFAM" id="SSF46689">
    <property type="entry name" value="Homeodomain-like"/>
    <property type="match status" value="1"/>
</dbReference>
<evidence type="ECO:0000259" key="5">
    <source>
        <dbReference type="PROSITE" id="PS01124"/>
    </source>
</evidence>
<dbReference type="Proteomes" id="UP000196878">
    <property type="component" value="Unassembled WGS sequence"/>
</dbReference>
<evidence type="ECO:0000313" key="7">
    <source>
        <dbReference type="Proteomes" id="UP000196878"/>
    </source>
</evidence>
<protein>
    <submittedName>
        <fullName evidence="6">AraC family transcriptional regulator</fullName>
    </submittedName>
</protein>
<evidence type="ECO:0000313" key="6">
    <source>
        <dbReference type="EMBL" id="OWJ78827.1"/>
    </source>
</evidence>
<reference evidence="6 7" key="1">
    <citation type="submission" date="2016-12" db="EMBL/GenBank/DDBJ databases">
        <title>Comparison of Traditional DNA-DNA Hybridization with In Silico Genomic Analysis.</title>
        <authorList>
            <person name="Nicholson A.C."/>
            <person name="Humrighouse B.W."/>
            <person name="Graziano J."/>
            <person name="Lasker B."/>
            <person name="Whitney A.M."/>
            <person name="Mcquiston J.R."/>
        </authorList>
    </citation>
    <scope>NUCLEOTIDE SEQUENCE [LARGE SCALE GENOMIC DNA]</scope>
    <source>
        <strain evidence="6 7">H2240</strain>
    </source>
</reference>
<dbReference type="InterPro" id="IPR014710">
    <property type="entry name" value="RmlC-like_jellyroll"/>
</dbReference>
<keyword evidence="3" id="KW-0238">DNA-binding</keyword>
<evidence type="ECO:0000256" key="3">
    <source>
        <dbReference type="ARBA" id="ARBA00023125"/>
    </source>
</evidence>
<dbReference type="InterPro" id="IPR003313">
    <property type="entry name" value="AraC-bd"/>
</dbReference>
<keyword evidence="7" id="KW-1185">Reference proteome</keyword>
<keyword evidence="1" id="KW-0678">Repressor</keyword>
<keyword evidence="4" id="KW-0804">Transcription</keyword>
<evidence type="ECO:0000256" key="2">
    <source>
        <dbReference type="ARBA" id="ARBA00023015"/>
    </source>
</evidence>
<dbReference type="FunFam" id="1.10.10.60:FF:000132">
    <property type="entry name" value="AraC family transcriptional regulator"/>
    <property type="match status" value="1"/>
</dbReference>
<dbReference type="EMBL" id="NIPW01000010">
    <property type="protein sequence ID" value="OWJ78827.1"/>
    <property type="molecule type" value="Genomic_DNA"/>
</dbReference>
<gene>
    <name evidence="6" type="ORF">CDV49_06895</name>
</gene>
<dbReference type="RefSeq" id="WP_088214819.1">
    <property type="nucleotide sequence ID" value="NZ_NIPW01000010.1"/>
</dbReference>
<dbReference type="PANTHER" id="PTHR11019:SF159">
    <property type="entry name" value="TRANSCRIPTIONAL REGULATOR-RELATED"/>
    <property type="match status" value="1"/>
</dbReference>